<gene>
    <name evidence="1" type="ORF">EZS28_029732</name>
</gene>
<dbReference type="EMBL" id="SNRW01011745">
    <property type="protein sequence ID" value="KAA6374740.1"/>
    <property type="molecule type" value="Genomic_DNA"/>
</dbReference>
<dbReference type="AlphaFoldDB" id="A0A5J4UX57"/>
<evidence type="ECO:0000313" key="2">
    <source>
        <dbReference type="Proteomes" id="UP000324800"/>
    </source>
</evidence>
<name>A0A5J4UX57_9EUKA</name>
<dbReference type="Proteomes" id="UP000324800">
    <property type="component" value="Unassembled WGS sequence"/>
</dbReference>
<dbReference type="OrthoDB" id="2897838at2759"/>
<reference evidence="1 2" key="1">
    <citation type="submission" date="2019-03" db="EMBL/GenBank/DDBJ databases">
        <title>Single cell metagenomics reveals metabolic interactions within the superorganism composed of flagellate Streblomastix strix and complex community of Bacteroidetes bacteria on its surface.</title>
        <authorList>
            <person name="Treitli S.C."/>
            <person name="Kolisko M."/>
            <person name="Husnik F."/>
            <person name="Keeling P."/>
            <person name="Hampl V."/>
        </authorList>
    </citation>
    <scope>NUCLEOTIDE SEQUENCE [LARGE SCALE GENOMIC DNA]</scope>
    <source>
        <strain evidence="1">ST1C</strain>
    </source>
</reference>
<organism evidence="1 2">
    <name type="scientific">Streblomastix strix</name>
    <dbReference type="NCBI Taxonomy" id="222440"/>
    <lineage>
        <taxon>Eukaryota</taxon>
        <taxon>Metamonada</taxon>
        <taxon>Preaxostyla</taxon>
        <taxon>Oxymonadida</taxon>
        <taxon>Streblomastigidae</taxon>
        <taxon>Streblomastix</taxon>
    </lineage>
</organism>
<sequence length="153" mass="17909">MKISLVEEFALIHPLIPIISRVIRKTIEERTQGVMIVPSWPGQVWWTQFKEITVKEKELRESEKVLEMVPKMRSRNLKVPPGRILALETWKLEKARLRAISLLGVFLKERNESGVVDKGRETIYNNSRIYIRDNKGLVRRIRNTSKSFSINNV</sequence>
<protein>
    <submittedName>
        <fullName evidence="1">Uncharacterized protein</fullName>
    </submittedName>
</protein>
<evidence type="ECO:0000313" key="1">
    <source>
        <dbReference type="EMBL" id="KAA6374740.1"/>
    </source>
</evidence>
<proteinExistence type="predicted"/>
<comment type="caution">
    <text evidence="1">The sequence shown here is derived from an EMBL/GenBank/DDBJ whole genome shotgun (WGS) entry which is preliminary data.</text>
</comment>
<accession>A0A5J4UX57</accession>